<dbReference type="GO" id="GO:0005576">
    <property type="term" value="C:extracellular region"/>
    <property type="evidence" value="ECO:0007669"/>
    <property type="project" value="InterPro"/>
</dbReference>
<dbReference type="InterPro" id="IPR035995">
    <property type="entry name" value="Bowman-Birk_prot_inh"/>
</dbReference>
<comment type="caution">
    <text evidence="7">The sequence shown here is derived from an EMBL/GenBank/DDBJ whole genome shotgun (WGS) entry which is preliminary data.</text>
</comment>
<feature type="domain" description="Bowman-Birk serine protease inhibitors family" evidence="6">
    <location>
        <begin position="78"/>
        <end position="136"/>
    </location>
</feature>
<dbReference type="Proteomes" id="UP001054889">
    <property type="component" value="Unassembled WGS sequence"/>
</dbReference>
<dbReference type="SMART" id="SM00269">
    <property type="entry name" value="BowB"/>
    <property type="match status" value="1"/>
</dbReference>
<sequence length="146" mass="16012">MLSRSIRRPPFLEKRTEHNPVAKRTRNQEIESPLILAREPDMKPQALLITLAVVAVLAALPHAESNGKRQAKPTPWPCCDNCGVCDKRDPPGCFCSDVSPSGCHPACKDCEKTTGNDGKPVYQCVDRITNFCLRRCTPAAGESPDV</sequence>
<protein>
    <recommendedName>
        <fullName evidence="6">Bowman-Birk serine protease inhibitors family domain-containing protein</fullName>
    </recommendedName>
</protein>
<feature type="compositionally biased region" description="Basic and acidic residues" evidence="5">
    <location>
        <begin position="10"/>
        <end position="20"/>
    </location>
</feature>
<evidence type="ECO:0000313" key="7">
    <source>
        <dbReference type="EMBL" id="GJM92571.1"/>
    </source>
</evidence>
<dbReference type="PANTHER" id="PTHR33479">
    <property type="entry name" value="BOWMAN-BIRK TYPE BRAN TRYPSIN INHIBITOR"/>
    <property type="match status" value="1"/>
</dbReference>
<keyword evidence="3" id="KW-0722">Serine protease inhibitor</keyword>
<evidence type="ECO:0000256" key="3">
    <source>
        <dbReference type="ARBA" id="ARBA00022900"/>
    </source>
</evidence>
<dbReference type="GO" id="GO:0004867">
    <property type="term" value="F:serine-type endopeptidase inhibitor activity"/>
    <property type="evidence" value="ECO:0007669"/>
    <property type="project" value="UniProtKB-KW"/>
</dbReference>
<reference evidence="7" key="2">
    <citation type="submission" date="2021-12" db="EMBL/GenBank/DDBJ databases">
        <title>Resequencing data analysis of finger millet.</title>
        <authorList>
            <person name="Hatakeyama M."/>
            <person name="Aluri S."/>
            <person name="Balachadran M.T."/>
            <person name="Sivarajan S.R."/>
            <person name="Poveda L."/>
            <person name="Shimizu-Inatsugi R."/>
            <person name="Schlapbach R."/>
            <person name="Sreeman S.M."/>
            <person name="Shimizu K.K."/>
        </authorList>
    </citation>
    <scope>NUCLEOTIDE SEQUENCE</scope>
</reference>
<accession>A0AAV5C246</accession>
<dbReference type="SUPFAM" id="SSF57247">
    <property type="entry name" value="Bowman-Birk inhibitor, BBI"/>
    <property type="match status" value="1"/>
</dbReference>
<evidence type="ECO:0000256" key="1">
    <source>
        <dbReference type="ARBA" id="ARBA00008506"/>
    </source>
</evidence>
<dbReference type="CDD" id="cd00023">
    <property type="entry name" value="BBI"/>
    <property type="match status" value="1"/>
</dbReference>
<evidence type="ECO:0000313" key="8">
    <source>
        <dbReference type="Proteomes" id="UP001054889"/>
    </source>
</evidence>
<evidence type="ECO:0000256" key="2">
    <source>
        <dbReference type="ARBA" id="ARBA00022690"/>
    </source>
</evidence>
<dbReference type="PANTHER" id="PTHR33479:SF6">
    <property type="entry name" value="BOWMAN-BIRK SERINE PROTEASE INHIBITOR FAMILY PROTEIN, EXPRESSED"/>
    <property type="match status" value="1"/>
</dbReference>
<gene>
    <name evidence="7" type="primary">ga09051</name>
    <name evidence="7" type="ORF">PR202_ga09051</name>
</gene>
<evidence type="ECO:0000256" key="4">
    <source>
        <dbReference type="ARBA" id="ARBA00023157"/>
    </source>
</evidence>
<comment type="similarity">
    <text evidence="1">Belongs to the Bowman-Birk serine protease inhibitor family.</text>
</comment>
<dbReference type="AlphaFoldDB" id="A0AAV5C246"/>
<keyword evidence="4" id="KW-1015">Disulfide bond</keyword>
<evidence type="ECO:0000259" key="6">
    <source>
        <dbReference type="SMART" id="SM00269"/>
    </source>
</evidence>
<organism evidence="7 8">
    <name type="scientific">Eleusine coracana subsp. coracana</name>
    <dbReference type="NCBI Taxonomy" id="191504"/>
    <lineage>
        <taxon>Eukaryota</taxon>
        <taxon>Viridiplantae</taxon>
        <taxon>Streptophyta</taxon>
        <taxon>Embryophyta</taxon>
        <taxon>Tracheophyta</taxon>
        <taxon>Spermatophyta</taxon>
        <taxon>Magnoliopsida</taxon>
        <taxon>Liliopsida</taxon>
        <taxon>Poales</taxon>
        <taxon>Poaceae</taxon>
        <taxon>PACMAD clade</taxon>
        <taxon>Chloridoideae</taxon>
        <taxon>Cynodonteae</taxon>
        <taxon>Eleusininae</taxon>
        <taxon>Eleusine</taxon>
    </lineage>
</organism>
<evidence type="ECO:0000256" key="5">
    <source>
        <dbReference type="SAM" id="MobiDB-lite"/>
    </source>
</evidence>
<name>A0AAV5C246_ELECO</name>
<keyword evidence="8" id="KW-1185">Reference proteome</keyword>
<reference evidence="7" key="1">
    <citation type="journal article" date="2018" name="DNA Res.">
        <title>Multiple hybrid de novo genome assembly of finger millet, an orphan allotetraploid crop.</title>
        <authorList>
            <person name="Hatakeyama M."/>
            <person name="Aluri S."/>
            <person name="Balachadran M.T."/>
            <person name="Sivarajan S.R."/>
            <person name="Patrignani A."/>
            <person name="Gruter S."/>
            <person name="Poveda L."/>
            <person name="Shimizu-Inatsugi R."/>
            <person name="Baeten J."/>
            <person name="Francoijs K.J."/>
            <person name="Nataraja K.N."/>
            <person name="Reddy Y.A.N."/>
            <person name="Phadnis S."/>
            <person name="Ravikumar R.L."/>
            <person name="Schlapbach R."/>
            <person name="Sreeman S.M."/>
            <person name="Shimizu K.K."/>
        </authorList>
    </citation>
    <scope>NUCLEOTIDE SEQUENCE</scope>
</reference>
<proteinExistence type="inferred from homology"/>
<feature type="region of interest" description="Disordered" evidence="5">
    <location>
        <begin position="1"/>
        <end position="26"/>
    </location>
</feature>
<dbReference type="EMBL" id="BQKI01000004">
    <property type="protein sequence ID" value="GJM92571.1"/>
    <property type="molecule type" value="Genomic_DNA"/>
</dbReference>
<keyword evidence="2" id="KW-0646">Protease inhibitor</keyword>
<dbReference type="Gene3D" id="2.10.69.10">
    <property type="entry name" value="Cysteine Protease (Bromelain) Inhibitor, subunit H"/>
    <property type="match status" value="1"/>
</dbReference>
<dbReference type="InterPro" id="IPR000877">
    <property type="entry name" value="Prot_inh_BBI"/>
</dbReference>